<dbReference type="PANTHER" id="PTHR43777:SF1">
    <property type="entry name" value="MOLYBDENUM COFACTOR CYTIDYLYLTRANSFERASE"/>
    <property type="match status" value="1"/>
</dbReference>
<dbReference type="Pfam" id="PF12804">
    <property type="entry name" value="NTP_transf_3"/>
    <property type="match status" value="1"/>
</dbReference>
<keyword evidence="2" id="KW-0808">Transferase</keyword>
<reference evidence="2 3" key="1">
    <citation type="submission" date="2023-08" db="EMBL/GenBank/DDBJ databases">
        <title>Nocardioides seae sp. nov., a bacterium isolated from a soil.</title>
        <authorList>
            <person name="Wang X."/>
        </authorList>
    </citation>
    <scope>NUCLEOTIDE SEQUENCE [LARGE SCALE GENOMIC DNA]</scope>
    <source>
        <strain evidence="2 3">YZH12</strain>
    </source>
</reference>
<dbReference type="Proteomes" id="UP001268542">
    <property type="component" value="Unassembled WGS sequence"/>
</dbReference>
<gene>
    <name evidence="2" type="ORF">RDV89_14055</name>
</gene>
<accession>A0ABU3PY72</accession>
<organism evidence="2 3">
    <name type="scientific">Nocardioides imazamoxiresistens</name>
    <dbReference type="NCBI Taxonomy" id="3231893"/>
    <lineage>
        <taxon>Bacteria</taxon>
        <taxon>Bacillati</taxon>
        <taxon>Actinomycetota</taxon>
        <taxon>Actinomycetes</taxon>
        <taxon>Propionibacteriales</taxon>
        <taxon>Nocardioidaceae</taxon>
        <taxon>Nocardioides</taxon>
    </lineage>
</organism>
<protein>
    <submittedName>
        <fullName evidence="2">NTP transferase domain-containing protein</fullName>
    </submittedName>
</protein>
<dbReference type="InterPro" id="IPR025877">
    <property type="entry name" value="MobA-like_NTP_Trfase"/>
</dbReference>
<dbReference type="InterPro" id="IPR029044">
    <property type="entry name" value="Nucleotide-diphossugar_trans"/>
</dbReference>
<dbReference type="RefSeq" id="WP_315734256.1">
    <property type="nucleotide sequence ID" value="NZ_JAVYII010000006.1"/>
</dbReference>
<sequence>MLAAGAGRRMGRPKALVDDWLERSVRVLLDGGCDDVTVVLGARAQDAVALLDDTSGDVHHVVAADWAEGMGASLRTGLAAVADADAVLVHLVDLPDVGSAVVRRVLEAWHGPTTLARAAYGDPAAPRLGHPVLLGREHLDAVRDVAVGDRGARDHLAGNDVRAVWCGDLAGGDDVDSRGGPDLSRP</sequence>
<dbReference type="SUPFAM" id="SSF53448">
    <property type="entry name" value="Nucleotide-diphospho-sugar transferases"/>
    <property type="match status" value="1"/>
</dbReference>
<dbReference type="PANTHER" id="PTHR43777">
    <property type="entry name" value="MOLYBDENUM COFACTOR CYTIDYLYLTRANSFERASE"/>
    <property type="match status" value="1"/>
</dbReference>
<proteinExistence type="predicted"/>
<keyword evidence="3" id="KW-1185">Reference proteome</keyword>
<feature type="domain" description="MobA-like NTP transferase" evidence="1">
    <location>
        <begin position="2"/>
        <end position="157"/>
    </location>
</feature>
<dbReference type="EMBL" id="JAVYII010000006">
    <property type="protein sequence ID" value="MDT9594202.1"/>
    <property type="molecule type" value="Genomic_DNA"/>
</dbReference>
<dbReference type="GO" id="GO:0016740">
    <property type="term" value="F:transferase activity"/>
    <property type="evidence" value="ECO:0007669"/>
    <property type="project" value="UniProtKB-KW"/>
</dbReference>
<evidence type="ECO:0000313" key="2">
    <source>
        <dbReference type="EMBL" id="MDT9594202.1"/>
    </source>
</evidence>
<dbReference type="Gene3D" id="3.90.550.10">
    <property type="entry name" value="Spore Coat Polysaccharide Biosynthesis Protein SpsA, Chain A"/>
    <property type="match status" value="1"/>
</dbReference>
<comment type="caution">
    <text evidence="2">The sequence shown here is derived from an EMBL/GenBank/DDBJ whole genome shotgun (WGS) entry which is preliminary data.</text>
</comment>
<evidence type="ECO:0000259" key="1">
    <source>
        <dbReference type="Pfam" id="PF12804"/>
    </source>
</evidence>
<name>A0ABU3PY72_9ACTN</name>
<evidence type="ECO:0000313" key="3">
    <source>
        <dbReference type="Proteomes" id="UP001268542"/>
    </source>
</evidence>